<name>A0A221US66_9FLAO</name>
<dbReference type="Proteomes" id="UP000204551">
    <property type="component" value="Chromosome"/>
</dbReference>
<accession>A0A221US66</accession>
<dbReference type="AlphaFoldDB" id="A0A221US66"/>
<reference evidence="1 2" key="1">
    <citation type="submission" date="2017-07" db="EMBL/GenBank/DDBJ databases">
        <title>Genome Sequence of Arenibacter algicola Strain SMS7 Isolated from a culture of the Diatom Skeletonema marinoi.</title>
        <authorList>
            <person name="Topel M."/>
            <person name="Pinder M.I.M."/>
            <person name="Johansson O.N."/>
            <person name="Kourtchenko O."/>
            <person name="Godhe A."/>
            <person name="Clarke A.K."/>
        </authorList>
    </citation>
    <scope>NUCLEOTIDE SEQUENCE [LARGE SCALE GENOMIC DNA]</scope>
    <source>
        <strain evidence="1 2">SMS7</strain>
    </source>
</reference>
<dbReference type="STRING" id="616991.GCA_000733925_03776"/>
<protein>
    <submittedName>
        <fullName evidence="1">Uncharacterized protein</fullName>
    </submittedName>
</protein>
<dbReference type="KEGG" id="aalg:AREALGSMS7_00681"/>
<gene>
    <name evidence="1" type="ORF">AREALGSMS7_00681</name>
</gene>
<dbReference type="EMBL" id="CP022515">
    <property type="protein sequence ID" value="ASO04165.1"/>
    <property type="molecule type" value="Genomic_DNA"/>
</dbReference>
<proteinExistence type="predicted"/>
<evidence type="ECO:0000313" key="1">
    <source>
        <dbReference type="EMBL" id="ASO04165.1"/>
    </source>
</evidence>
<evidence type="ECO:0000313" key="2">
    <source>
        <dbReference type="Proteomes" id="UP000204551"/>
    </source>
</evidence>
<sequence length="69" mass="7935">MLEIKYNNGFLPLAGEGVPVHVLVEWDGRGEERWKDLCSVLDPFRLLSLKKVQNPPSLTKGRSKRYCCF</sequence>
<organism evidence="1 2">
    <name type="scientific">Arenibacter algicola</name>
    <dbReference type="NCBI Taxonomy" id="616991"/>
    <lineage>
        <taxon>Bacteria</taxon>
        <taxon>Pseudomonadati</taxon>
        <taxon>Bacteroidota</taxon>
        <taxon>Flavobacteriia</taxon>
        <taxon>Flavobacteriales</taxon>
        <taxon>Flavobacteriaceae</taxon>
        <taxon>Arenibacter</taxon>
    </lineage>
</organism>